<dbReference type="EMBL" id="JBHMFI010000001">
    <property type="protein sequence ID" value="MFB9071641.1"/>
    <property type="molecule type" value="Genomic_DNA"/>
</dbReference>
<organism evidence="1 2">
    <name type="scientific">Citricoccus parietis</name>
    <dbReference type="NCBI Taxonomy" id="592307"/>
    <lineage>
        <taxon>Bacteria</taxon>
        <taxon>Bacillati</taxon>
        <taxon>Actinomycetota</taxon>
        <taxon>Actinomycetes</taxon>
        <taxon>Micrococcales</taxon>
        <taxon>Micrococcaceae</taxon>
        <taxon>Citricoccus</taxon>
    </lineage>
</organism>
<protein>
    <submittedName>
        <fullName evidence="1">Uncharacterized protein</fullName>
    </submittedName>
</protein>
<comment type="caution">
    <text evidence="1">The sequence shown here is derived from an EMBL/GenBank/DDBJ whole genome shotgun (WGS) entry which is preliminary data.</text>
</comment>
<reference evidence="1 2" key="1">
    <citation type="submission" date="2024-09" db="EMBL/GenBank/DDBJ databases">
        <authorList>
            <person name="Sun Q."/>
            <person name="Mori K."/>
        </authorList>
    </citation>
    <scope>NUCLEOTIDE SEQUENCE [LARGE SCALE GENOMIC DNA]</scope>
    <source>
        <strain evidence="1 2">CCM 7609</strain>
    </source>
</reference>
<proteinExistence type="predicted"/>
<accession>A0ABV5FY75</accession>
<name>A0ABV5FY75_9MICC</name>
<gene>
    <name evidence="1" type="ORF">ACFFX0_10680</name>
</gene>
<keyword evidence="2" id="KW-1185">Reference proteome</keyword>
<sequence length="92" mass="9719">MEVVPSRCTCTTVSAAARKAGEEVTTTVVRGPVRVVADPEPFSARYPAAAPERSDFTSWAIWNSVTASTALVGSCRTSTSGSACRARARARR</sequence>
<evidence type="ECO:0000313" key="1">
    <source>
        <dbReference type="EMBL" id="MFB9071641.1"/>
    </source>
</evidence>
<evidence type="ECO:0000313" key="2">
    <source>
        <dbReference type="Proteomes" id="UP001589575"/>
    </source>
</evidence>
<dbReference type="Proteomes" id="UP001589575">
    <property type="component" value="Unassembled WGS sequence"/>
</dbReference>